<evidence type="ECO:0000313" key="4">
    <source>
        <dbReference type="Proteomes" id="UP000248054"/>
    </source>
</evidence>
<dbReference type="InterPro" id="IPR051319">
    <property type="entry name" value="Oligoribo/pAp-PDE_c-di-AMP_PDE"/>
</dbReference>
<sequence length="344" mass="38665">MIKTQIPEIKALLNTPKNIVIVPHRNPDGDAMGSTLGLYHYLKLYHHNAVVIAPNDYPDFLKWLPGDDTVLKFESQVEESTALIEKADLIFTLDFNAFHRVGNDMAEVLESSSAIKVMIDHHQQPDDYAQFTYSDVTMSSTCEMVYNFIEMLGDENKIDETIATCLYVGIMTDTGSFRFPATTRRTHQIIGNLIDKGANNSQIHNNIYDNNSFSRLQLLGRAMQNLKVIPELRTAYITLTQDELDEFNFKKGDTEGFVNYALSLEGIIFGAIFIESKQDDIIKISLRSKGDFSVNELSRAHFNGGGHTNAAGGRSDDDMTTTINKFISILPQYKEDLSPTQSRS</sequence>
<name>A0A2V4XE72_9FLAO</name>
<protein>
    <submittedName>
        <fullName evidence="3">Phosphoesterase RecJ-like protein</fullName>
    </submittedName>
</protein>
<dbReference type="Pfam" id="PF02272">
    <property type="entry name" value="DHHA1"/>
    <property type="match status" value="1"/>
</dbReference>
<dbReference type="SUPFAM" id="SSF64182">
    <property type="entry name" value="DHH phosphoesterases"/>
    <property type="match status" value="1"/>
</dbReference>
<gene>
    <name evidence="3" type="ORF">DFQ11_103125</name>
</gene>
<dbReference type="PANTHER" id="PTHR47618">
    <property type="entry name" value="BIFUNCTIONAL OLIGORIBONUCLEASE AND PAP PHOSPHATASE NRNA"/>
    <property type="match status" value="1"/>
</dbReference>
<dbReference type="Gene3D" id="3.10.310.30">
    <property type="match status" value="1"/>
</dbReference>
<reference evidence="3 4" key="1">
    <citation type="submission" date="2018-06" db="EMBL/GenBank/DDBJ databases">
        <title>Genomic Encyclopedia of Type Strains, Phase III (KMG-III): the genomes of soil and plant-associated and newly described type strains.</title>
        <authorList>
            <person name="Whitman W."/>
        </authorList>
    </citation>
    <scope>NUCLEOTIDE SEQUENCE [LARGE SCALE GENOMIC DNA]</scope>
    <source>
        <strain evidence="3 4">CECT 7945</strain>
    </source>
</reference>
<comment type="caution">
    <text evidence="3">The sequence shown here is derived from an EMBL/GenBank/DDBJ whole genome shotgun (WGS) entry which is preliminary data.</text>
</comment>
<accession>A0A2V4XE72</accession>
<keyword evidence="4" id="KW-1185">Reference proteome</keyword>
<dbReference type="Gene3D" id="3.90.1640.10">
    <property type="entry name" value="inorganic pyrophosphatase (n-terminal core)"/>
    <property type="match status" value="1"/>
</dbReference>
<evidence type="ECO:0000259" key="1">
    <source>
        <dbReference type="Pfam" id="PF01368"/>
    </source>
</evidence>
<dbReference type="OrthoDB" id="9803668at2"/>
<dbReference type="GO" id="GO:0003676">
    <property type="term" value="F:nucleic acid binding"/>
    <property type="evidence" value="ECO:0007669"/>
    <property type="project" value="InterPro"/>
</dbReference>
<dbReference type="AlphaFoldDB" id="A0A2V4XE72"/>
<evidence type="ECO:0000313" key="3">
    <source>
        <dbReference type="EMBL" id="PYE81045.1"/>
    </source>
</evidence>
<evidence type="ECO:0000259" key="2">
    <source>
        <dbReference type="Pfam" id="PF02272"/>
    </source>
</evidence>
<dbReference type="PANTHER" id="PTHR47618:SF1">
    <property type="entry name" value="BIFUNCTIONAL OLIGORIBONUCLEASE AND PAP PHOSPHATASE NRNA"/>
    <property type="match status" value="1"/>
</dbReference>
<dbReference type="EMBL" id="QJTD01000003">
    <property type="protein sequence ID" value="PYE81045.1"/>
    <property type="molecule type" value="Genomic_DNA"/>
</dbReference>
<dbReference type="InterPro" id="IPR003156">
    <property type="entry name" value="DHHA1_dom"/>
</dbReference>
<dbReference type="InterPro" id="IPR001667">
    <property type="entry name" value="DDH_dom"/>
</dbReference>
<dbReference type="InterPro" id="IPR038763">
    <property type="entry name" value="DHH_sf"/>
</dbReference>
<feature type="domain" description="DHHA1" evidence="2">
    <location>
        <begin position="246"/>
        <end position="327"/>
    </location>
</feature>
<proteinExistence type="predicted"/>
<dbReference type="Proteomes" id="UP000248054">
    <property type="component" value="Unassembled WGS sequence"/>
</dbReference>
<feature type="domain" description="DDH" evidence="1">
    <location>
        <begin position="18"/>
        <end position="170"/>
    </location>
</feature>
<dbReference type="RefSeq" id="WP_110475666.1">
    <property type="nucleotide sequence ID" value="NZ_BMWQ01000003.1"/>
</dbReference>
<dbReference type="Pfam" id="PF01368">
    <property type="entry name" value="DHH"/>
    <property type="match status" value="1"/>
</dbReference>
<organism evidence="3 4">
    <name type="scientific">Winogradskyella epiphytica</name>
    <dbReference type="NCBI Taxonomy" id="262005"/>
    <lineage>
        <taxon>Bacteria</taxon>
        <taxon>Pseudomonadati</taxon>
        <taxon>Bacteroidota</taxon>
        <taxon>Flavobacteriia</taxon>
        <taxon>Flavobacteriales</taxon>
        <taxon>Flavobacteriaceae</taxon>
        <taxon>Winogradskyella</taxon>
    </lineage>
</organism>